<keyword evidence="1" id="KW-0547">Nucleotide-binding</keyword>
<accession>A0A2K1XZG0</accession>
<keyword evidence="4" id="KW-0175">Coiled coil</keyword>
<evidence type="ECO:0000313" key="6">
    <source>
        <dbReference type="EMBL" id="PNT06168.2"/>
    </source>
</evidence>
<keyword evidence="7" id="KW-1185">Reference proteome</keyword>
<dbReference type="PANTHER" id="PTHR33463:SF203">
    <property type="entry name" value="AAA+ ATPASE DOMAIN-CONTAINING PROTEIN"/>
    <property type="match status" value="1"/>
</dbReference>
<organism evidence="6 7">
    <name type="scientific">Populus trichocarpa</name>
    <name type="common">Western balsam poplar</name>
    <name type="synonym">Populus balsamifera subsp. trichocarpa</name>
    <dbReference type="NCBI Taxonomy" id="3694"/>
    <lineage>
        <taxon>Eukaryota</taxon>
        <taxon>Viridiplantae</taxon>
        <taxon>Streptophyta</taxon>
        <taxon>Embryophyta</taxon>
        <taxon>Tracheophyta</taxon>
        <taxon>Spermatophyta</taxon>
        <taxon>Magnoliopsida</taxon>
        <taxon>eudicotyledons</taxon>
        <taxon>Gunneridae</taxon>
        <taxon>Pentapetalae</taxon>
        <taxon>rosids</taxon>
        <taxon>fabids</taxon>
        <taxon>Malpighiales</taxon>
        <taxon>Salicaceae</taxon>
        <taxon>Saliceae</taxon>
        <taxon>Populus</taxon>
    </lineage>
</organism>
<dbReference type="AlphaFoldDB" id="A0A2K1XZG0"/>
<dbReference type="InterPro" id="IPR002182">
    <property type="entry name" value="NB-ARC"/>
</dbReference>
<dbReference type="SMART" id="SM00382">
    <property type="entry name" value="AAA"/>
    <property type="match status" value="1"/>
</dbReference>
<evidence type="ECO:0000313" key="7">
    <source>
        <dbReference type="Proteomes" id="UP000006729"/>
    </source>
</evidence>
<feature type="domain" description="AAA+ ATPase" evidence="5">
    <location>
        <begin position="171"/>
        <end position="307"/>
    </location>
</feature>
<keyword evidence="2" id="KW-0611">Plant defense</keyword>
<dbReference type="Proteomes" id="UP000006729">
    <property type="component" value="Chromosome 13"/>
</dbReference>
<evidence type="ECO:0000259" key="5">
    <source>
        <dbReference type="SMART" id="SM00382"/>
    </source>
</evidence>
<evidence type="ECO:0000256" key="4">
    <source>
        <dbReference type="SAM" id="Coils"/>
    </source>
</evidence>
<dbReference type="PANTHER" id="PTHR33463">
    <property type="entry name" value="NB-ARC DOMAIN-CONTAINING PROTEIN-RELATED"/>
    <property type="match status" value="1"/>
</dbReference>
<dbReference type="PRINTS" id="PR00364">
    <property type="entry name" value="DISEASERSIST"/>
</dbReference>
<dbReference type="InterPro" id="IPR027417">
    <property type="entry name" value="P-loop_NTPase"/>
</dbReference>
<keyword evidence="3" id="KW-0067">ATP-binding</keyword>
<gene>
    <name evidence="6" type="ORF">POPTR_013G016000</name>
</gene>
<dbReference type="FunFam" id="3.40.50.300:FF:001091">
    <property type="entry name" value="Probable disease resistance protein At1g61300"/>
    <property type="match status" value="1"/>
</dbReference>
<reference evidence="6 7" key="1">
    <citation type="journal article" date="2006" name="Science">
        <title>The genome of black cottonwood, Populus trichocarpa (Torr. &amp; Gray).</title>
        <authorList>
            <person name="Tuskan G.A."/>
            <person name="Difazio S."/>
            <person name="Jansson S."/>
            <person name="Bohlmann J."/>
            <person name="Grigoriev I."/>
            <person name="Hellsten U."/>
            <person name="Putnam N."/>
            <person name="Ralph S."/>
            <person name="Rombauts S."/>
            <person name="Salamov A."/>
            <person name="Schein J."/>
            <person name="Sterck L."/>
            <person name="Aerts A."/>
            <person name="Bhalerao R.R."/>
            <person name="Bhalerao R.P."/>
            <person name="Blaudez D."/>
            <person name="Boerjan W."/>
            <person name="Brun A."/>
            <person name="Brunner A."/>
            <person name="Busov V."/>
            <person name="Campbell M."/>
            <person name="Carlson J."/>
            <person name="Chalot M."/>
            <person name="Chapman J."/>
            <person name="Chen G.L."/>
            <person name="Cooper D."/>
            <person name="Coutinho P.M."/>
            <person name="Couturier J."/>
            <person name="Covert S."/>
            <person name="Cronk Q."/>
            <person name="Cunningham R."/>
            <person name="Davis J."/>
            <person name="Degroeve S."/>
            <person name="Dejardin A."/>
            <person name="Depamphilis C."/>
            <person name="Detter J."/>
            <person name="Dirks B."/>
            <person name="Dubchak I."/>
            <person name="Duplessis S."/>
            <person name="Ehlting J."/>
            <person name="Ellis B."/>
            <person name="Gendler K."/>
            <person name="Goodstein D."/>
            <person name="Gribskov M."/>
            <person name="Grimwood J."/>
            <person name="Groover A."/>
            <person name="Gunter L."/>
            <person name="Hamberger B."/>
            <person name="Heinze B."/>
            <person name="Helariutta Y."/>
            <person name="Henrissat B."/>
            <person name="Holligan D."/>
            <person name="Holt R."/>
            <person name="Huang W."/>
            <person name="Islam-Faridi N."/>
            <person name="Jones S."/>
            <person name="Jones-Rhoades M."/>
            <person name="Jorgensen R."/>
            <person name="Joshi C."/>
            <person name="Kangasjarvi J."/>
            <person name="Karlsson J."/>
            <person name="Kelleher C."/>
            <person name="Kirkpatrick R."/>
            <person name="Kirst M."/>
            <person name="Kohler A."/>
            <person name="Kalluri U."/>
            <person name="Larimer F."/>
            <person name="Leebens-Mack J."/>
            <person name="Leple J.C."/>
            <person name="Locascio P."/>
            <person name="Lou Y."/>
            <person name="Lucas S."/>
            <person name="Martin F."/>
            <person name="Montanini B."/>
            <person name="Napoli C."/>
            <person name="Nelson D.R."/>
            <person name="Nelson C."/>
            <person name="Nieminen K."/>
            <person name="Nilsson O."/>
            <person name="Pereda V."/>
            <person name="Peter G."/>
            <person name="Philippe R."/>
            <person name="Pilate G."/>
            <person name="Poliakov A."/>
            <person name="Razumovskaya J."/>
            <person name="Richardson P."/>
            <person name="Rinaldi C."/>
            <person name="Ritland K."/>
            <person name="Rouze P."/>
            <person name="Ryaboy D."/>
            <person name="Schmutz J."/>
            <person name="Schrader J."/>
            <person name="Segerman B."/>
            <person name="Shin H."/>
            <person name="Siddiqui A."/>
            <person name="Sterky F."/>
            <person name="Terry A."/>
            <person name="Tsai C.J."/>
            <person name="Uberbacher E."/>
            <person name="Unneberg P."/>
            <person name="Vahala J."/>
            <person name="Wall K."/>
            <person name="Wessler S."/>
            <person name="Yang G."/>
            <person name="Yin T."/>
            <person name="Douglas C."/>
            <person name="Marra M."/>
            <person name="Sandberg G."/>
            <person name="Van de Peer Y."/>
            <person name="Rokhsar D."/>
        </authorList>
    </citation>
    <scope>NUCLEOTIDE SEQUENCE [LARGE SCALE GENOMIC DNA]</scope>
    <source>
        <strain evidence="7">cv. Nisqually</strain>
    </source>
</reference>
<protein>
    <recommendedName>
        <fullName evidence="5">AAA+ ATPase domain-containing protein</fullName>
    </recommendedName>
</protein>
<evidence type="ECO:0000256" key="3">
    <source>
        <dbReference type="ARBA" id="ARBA00022840"/>
    </source>
</evidence>
<dbReference type="Gene3D" id="1.10.8.430">
    <property type="entry name" value="Helical domain of apoptotic protease-activating factors"/>
    <property type="match status" value="1"/>
</dbReference>
<dbReference type="InterPro" id="IPR050905">
    <property type="entry name" value="Plant_NBS-LRR"/>
</dbReference>
<proteinExistence type="predicted"/>
<dbReference type="Pfam" id="PF00931">
    <property type="entry name" value="NB-ARC"/>
    <property type="match status" value="1"/>
</dbReference>
<dbReference type="SUPFAM" id="SSF52540">
    <property type="entry name" value="P-loop containing nucleoside triphosphate hydrolases"/>
    <property type="match status" value="1"/>
</dbReference>
<dbReference type="GO" id="GO:0006952">
    <property type="term" value="P:defense response"/>
    <property type="evidence" value="ECO:0007669"/>
    <property type="project" value="UniProtKB-KW"/>
</dbReference>
<evidence type="ECO:0000256" key="1">
    <source>
        <dbReference type="ARBA" id="ARBA00022741"/>
    </source>
</evidence>
<evidence type="ECO:0000256" key="2">
    <source>
        <dbReference type="ARBA" id="ARBA00022821"/>
    </source>
</evidence>
<feature type="coiled-coil region" evidence="4">
    <location>
        <begin position="47"/>
        <end position="74"/>
    </location>
</feature>
<name>A0A2K1XZG0_POPTR</name>
<dbReference type="GO" id="GO:0043531">
    <property type="term" value="F:ADP binding"/>
    <property type="evidence" value="ECO:0007669"/>
    <property type="project" value="InterPro"/>
</dbReference>
<dbReference type="InterPro" id="IPR003593">
    <property type="entry name" value="AAA+_ATPase"/>
</dbReference>
<dbReference type="InterPro" id="IPR042197">
    <property type="entry name" value="Apaf_helical"/>
</dbReference>
<dbReference type="EMBL" id="CM009302">
    <property type="protein sequence ID" value="PNT06168.2"/>
    <property type="molecule type" value="Genomic_DNA"/>
</dbReference>
<sequence length="409" mass="46253">MEILGSLTSTVVELLIVPIRRSVSRVFNCSRNVQSLRTHLDELSGTEKRVLHSVEEARNRIEDIEDDVGKWLASVNVITDKASRVFEDEDKAKKRCFMGLFPNVTRRYKFSTKIESIAEEVVKINHRGRFDRVSYLPARRGIGDRSLKDYEAFESRRPVLDEILEALKDDDVDLVGVYGMAGVGKTTLVKKVAEQVKAGRIFDVVVQAVVSQTPNLRKIQGEIADGLGLKLDAETDSGRADFLYERLKRETKVLVILDDIWERLELDDVGIPSGSDYRGCKILMTSRDRNVLSRGMVTEKVFWLQVLPENEAWNLFKKTAGDVVKYPDLQLVAVEVAKRCAGLPILIVTVARALKDGDLSEWKDALGRLKRFDKDEMDSQVYSDLALELSYDSLKGEEIRFAIQHTCLG</sequence>
<dbReference type="Gene3D" id="3.40.50.300">
    <property type="entry name" value="P-loop containing nucleotide triphosphate hydrolases"/>
    <property type="match status" value="1"/>
</dbReference>
<dbReference type="GO" id="GO:0005524">
    <property type="term" value="F:ATP binding"/>
    <property type="evidence" value="ECO:0007669"/>
    <property type="project" value="UniProtKB-KW"/>
</dbReference>